<dbReference type="SUPFAM" id="SSF88713">
    <property type="entry name" value="Glycoside hydrolase/deacetylase"/>
    <property type="match status" value="1"/>
</dbReference>
<keyword evidence="4" id="KW-0378">Hydrolase</keyword>
<dbReference type="CDD" id="cd10918">
    <property type="entry name" value="CE4_NodB_like_5s_6s"/>
    <property type="match status" value="1"/>
</dbReference>
<evidence type="ECO:0000256" key="1">
    <source>
        <dbReference type="ARBA" id="ARBA00004613"/>
    </source>
</evidence>
<gene>
    <name evidence="4" type="ORF">ACFLIM_20700</name>
</gene>
<dbReference type="Pfam" id="PF01522">
    <property type="entry name" value="Polysacc_deac_1"/>
    <property type="match status" value="1"/>
</dbReference>
<protein>
    <submittedName>
        <fullName evidence="4">Polysaccharide deacetylase family protein</fullName>
        <ecNumber evidence="4">3.-.-.-</ecNumber>
    </submittedName>
</protein>
<reference evidence="4 5" key="1">
    <citation type="submission" date="2024-10" db="EMBL/GenBank/DDBJ databases">
        <authorList>
            <person name="Topkara A.R."/>
            <person name="Saygin H."/>
        </authorList>
    </citation>
    <scope>NUCLEOTIDE SEQUENCE [LARGE SCALE GENOMIC DNA]</scope>
    <source>
        <strain evidence="4 5">M3C6</strain>
    </source>
</reference>
<keyword evidence="5" id="KW-1185">Reference proteome</keyword>
<dbReference type="EC" id="3.-.-.-" evidence="4"/>
<dbReference type="EMBL" id="JBICRM010000011">
    <property type="protein sequence ID" value="MFG1705615.1"/>
    <property type="molecule type" value="Genomic_DNA"/>
</dbReference>
<name>A0ABW7AGY4_9ACTN</name>
<dbReference type="InterPro" id="IPR011330">
    <property type="entry name" value="Glyco_hydro/deAcase_b/a-brl"/>
</dbReference>
<dbReference type="Proteomes" id="UP001603978">
    <property type="component" value="Unassembled WGS sequence"/>
</dbReference>
<accession>A0ABW7AGY4</accession>
<feature type="domain" description="NodB homology" evidence="3">
    <location>
        <begin position="47"/>
        <end position="224"/>
    </location>
</feature>
<comment type="subcellular location">
    <subcellularLocation>
        <location evidence="1">Secreted</location>
    </subcellularLocation>
</comment>
<evidence type="ECO:0000256" key="2">
    <source>
        <dbReference type="ARBA" id="ARBA00022729"/>
    </source>
</evidence>
<keyword evidence="2" id="KW-0732">Signal</keyword>
<dbReference type="Gene3D" id="3.20.20.370">
    <property type="entry name" value="Glycoside hydrolase/deacetylase"/>
    <property type="match status" value="1"/>
</dbReference>
<dbReference type="RefSeq" id="WP_393167739.1">
    <property type="nucleotide sequence ID" value="NZ_JBICRM010000011.1"/>
</dbReference>
<dbReference type="InterPro" id="IPR002509">
    <property type="entry name" value="NODB_dom"/>
</dbReference>
<sequence length="224" mass="24567">MTLTGSIINLTVHGIGDTDRPLDPGEDTTWVSVEQFERVLDAVVDRKDVRITFDDGNASDVEIALPRLLERGLRGEFFVLAGLIGEPGRVTAGGVGELVRSGMRVGSHGWGHRDWRRLHPGQVGEELSGAQRVIGELCGHPVTRVAIPFGSYDRHVLGRLRKAGVTCAYTSDGGRAAPGSWLQARNSLRHDLDERWIRQVLDGRPPPAQRARKAAARLYKRARG</sequence>
<evidence type="ECO:0000313" key="5">
    <source>
        <dbReference type="Proteomes" id="UP001603978"/>
    </source>
</evidence>
<organism evidence="4 5">
    <name type="scientific">Nonomuraea marmarensis</name>
    <dbReference type="NCBI Taxonomy" id="3351344"/>
    <lineage>
        <taxon>Bacteria</taxon>
        <taxon>Bacillati</taxon>
        <taxon>Actinomycetota</taxon>
        <taxon>Actinomycetes</taxon>
        <taxon>Streptosporangiales</taxon>
        <taxon>Streptosporangiaceae</taxon>
        <taxon>Nonomuraea</taxon>
    </lineage>
</organism>
<evidence type="ECO:0000259" key="3">
    <source>
        <dbReference type="PROSITE" id="PS51677"/>
    </source>
</evidence>
<dbReference type="PROSITE" id="PS51677">
    <property type="entry name" value="NODB"/>
    <property type="match status" value="1"/>
</dbReference>
<dbReference type="GO" id="GO:0016787">
    <property type="term" value="F:hydrolase activity"/>
    <property type="evidence" value="ECO:0007669"/>
    <property type="project" value="UniProtKB-KW"/>
</dbReference>
<dbReference type="PANTHER" id="PTHR34216:SF3">
    <property type="entry name" value="POLY-BETA-1,6-N-ACETYL-D-GLUCOSAMINE N-DEACETYLASE"/>
    <property type="match status" value="1"/>
</dbReference>
<proteinExistence type="predicted"/>
<dbReference type="InterPro" id="IPR051398">
    <property type="entry name" value="Polysacch_Deacetylase"/>
</dbReference>
<comment type="caution">
    <text evidence="4">The sequence shown here is derived from an EMBL/GenBank/DDBJ whole genome shotgun (WGS) entry which is preliminary data.</text>
</comment>
<evidence type="ECO:0000313" key="4">
    <source>
        <dbReference type="EMBL" id="MFG1705615.1"/>
    </source>
</evidence>
<dbReference type="PANTHER" id="PTHR34216">
    <property type="match status" value="1"/>
</dbReference>